<keyword evidence="2" id="KW-1185">Reference proteome</keyword>
<evidence type="ECO:0000313" key="2">
    <source>
        <dbReference type="Proteomes" id="UP001596405"/>
    </source>
</evidence>
<organism evidence="1 2">
    <name type="scientific">Rufibacter roseus</name>
    <dbReference type="NCBI Taxonomy" id="1567108"/>
    <lineage>
        <taxon>Bacteria</taxon>
        <taxon>Pseudomonadati</taxon>
        <taxon>Bacteroidota</taxon>
        <taxon>Cytophagia</taxon>
        <taxon>Cytophagales</taxon>
        <taxon>Hymenobacteraceae</taxon>
        <taxon>Rufibacter</taxon>
    </lineage>
</organism>
<dbReference type="Proteomes" id="UP001596405">
    <property type="component" value="Unassembled WGS sequence"/>
</dbReference>
<comment type="caution">
    <text evidence="1">The sequence shown here is derived from an EMBL/GenBank/DDBJ whole genome shotgun (WGS) entry which is preliminary data.</text>
</comment>
<proteinExistence type="predicted"/>
<sequence>MVTIADTPFYQITVDETKNRIYMKMFGVWEFLDQVPDYLTHVKEALTKVSPGFSIVTDIREMEDYSFEVQELHIAAQKLIVAAGLLHLAEVHNLNDPSSEVAIAVAQESKINLNIFQTLEEAEAWLDEL</sequence>
<gene>
    <name evidence="1" type="ORF">ACFQHR_15825</name>
</gene>
<dbReference type="RefSeq" id="WP_066616803.1">
    <property type="nucleotide sequence ID" value="NZ_JBHSYQ010000015.1"/>
</dbReference>
<name>A0ABW2DQX4_9BACT</name>
<accession>A0ABW2DQX4</accession>
<evidence type="ECO:0000313" key="1">
    <source>
        <dbReference type="EMBL" id="MFC6999104.1"/>
    </source>
</evidence>
<protein>
    <recommendedName>
        <fullName evidence="3">STAS/SEC14 domain-containing protein</fullName>
    </recommendedName>
</protein>
<reference evidence="2" key="1">
    <citation type="journal article" date="2019" name="Int. J. Syst. Evol. Microbiol.">
        <title>The Global Catalogue of Microorganisms (GCM) 10K type strain sequencing project: providing services to taxonomists for standard genome sequencing and annotation.</title>
        <authorList>
            <consortium name="The Broad Institute Genomics Platform"/>
            <consortium name="The Broad Institute Genome Sequencing Center for Infectious Disease"/>
            <person name="Wu L."/>
            <person name="Ma J."/>
        </authorList>
    </citation>
    <scope>NUCLEOTIDE SEQUENCE [LARGE SCALE GENOMIC DNA]</scope>
    <source>
        <strain evidence="2">CGMCC 4.7393</strain>
    </source>
</reference>
<evidence type="ECO:0008006" key="3">
    <source>
        <dbReference type="Google" id="ProtNLM"/>
    </source>
</evidence>
<dbReference type="EMBL" id="JBHSYQ010000015">
    <property type="protein sequence ID" value="MFC6999104.1"/>
    <property type="molecule type" value="Genomic_DNA"/>
</dbReference>